<sequence>MDRMRVPYYSHPRDKVGKFKESIVNDVQGMLSLYEAFQLRFHGEEILEETYKKEVSNVTKALLDIFEETKQELKQQGKEYFVKYSKNEIKRLAQAYLSESRWFHSNHTPRVEEYVKVATVTNTYALLTSVSFLGMEDTTEEVLIWPTSHPKIIEAASVICRLMDDIVGTEVSNMFHDNI</sequence>
<keyword evidence="2" id="KW-0479">Metal-binding</keyword>
<evidence type="ECO:0000259" key="4">
    <source>
        <dbReference type="Pfam" id="PF03936"/>
    </source>
</evidence>
<dbReference type="Gene3D" id="1.10.600.10">
    <property type="entry name" value="Farnesyl Diphosphate Synthase"/>
    <property type="match status" value="1"/>
</dbReference>
<reference evidence="5 6" key="1">
    <citation type="submission" date="2019-04" db="EMBL/GenBank/DDBJ databases">
        <title>An improved genome assembly and genetic linkage map for asparagus bean, Vigna unguiculata ssp. sesquipedialis.</title>
        <authorList>
            <person name="Xia Q."/>
            <person name="Zhang R."/>
            <person name="Dong Y."/>
        </authorList>
    </citation>
    <scope>NUCLEOTIDE SEQUENCE [LARGE SCALE GENOMIC DNA]</scope>
    <source>
        <tissue evidence="5">Leaf</tissue>
    </source>
</reference>
<dbReference type="SMR" id="A0A4D6LYF5"/>
<organism evidence="5 6">
    <name type="scientific">Vigna unguiculata</name>
    <name type="common">Cowpea</name>
    <dbReference type="NCBI Taxonomy" id="3917"/>
    <lineage>
        <taxon>Eukaryota</taxon>
        <taxon>Viridiplantae</taxon>
        <taxon>Streptophyta</taxon>
        <taxon>Embryophyta</taxon>
        <taxon>Tracheophyta</taxon>
        <taxon>Spermatophyta</taxon>
        <taxon>Magnoliopsida</taxon>
        <taxon>eudicotyledons</taxon>
        <taxon>Gunneridae</taxon>
        <taxon>Pentapetalae</taxon>
        <taxon>rosids</taxon>
        <taxon>fabids</taxon>
        <taxon>Fabales</taxon>
        <taxon>Fabaceae</taxon>
        <taxon>Papilionoideae</taxon>
        <taxon>50 kb inversion clade</taxon>
        <taxon>NPAAA clade</taxon>
        <taxon>indigoferoid/millettioid clade</taxon>
        <taxon>Phaseoleae</taxon>
        <taxon>Vigna</taxon>
    </lineage>
</organism>
<dbReference type="GO" id="GO:0010333">
    <property type="term" value="F:terpene synthase activity"/>
    <property type="evidence" value="ECO:0007669"/>
    <property type="project" value="InterPro"/>
</dbReference>
<dbReference type="GO" id="GO:0016114">
    <property type="term" value="P:terpenoid biosynthetic process"/>
    <property type="evidence" value="ECO:0007669"/>
    <property type="project" value="InterPro"/>
</dbReference>
<gene>
    <name evidence="5" type="ORF">DEO72_LG5g2097</name>
</gene>
<evidence type="ECO:0000313" key="5">
    <source>
        <dbReference type="EMBL" id="QCD94019.1"/>
    </source>
</evidence>
<proteinExistence type="predicted"/>
<evidence type="ECO:0000256" key="3">
    <source>
        <dbReference type="ARBA" id="ARBA00023239"/>
    </source>
</evidence>
<dbReference type="InterPro" id="IPR008930">
    <property type="entry name" value="Terpenoid_cyclase/PrenylTrfase"/>
</dbReference>
<dbReference type="Proteomes" id="UP000501690">
    <property type="component" value="Linkage Group LG5"/>
</dbReference>
<dbReference type="SUPFAM" id="SSF48239">
    <property type="entry name" value="Terpenoid cyclases/Protein prenyltransferases"/>
    <property type="match status" value="1"/>
</dbReference>
<dbReference type="SUPFAM" id="SSF48576">
    <property type="entry name" value="Terpenoid synthases"/>
    <property type="match status" value="1"/>
</dbReference>
<keyword evidence="3" id="KW-0456">Lyase</keyword>
<name>A0A4D6LYF5_VIGUN</name>
<evidence type="ECO:0000256" key="1">
    <source>
        <dbReference type="ARBA" id="ARBA00001946"/>
    </source>
</evidence>
<dbReference type="GO" id="GO:0000287">
    <property type="term" value="F:magnesium ion binding"/>
    <property type="evidence" value="ECO:0007669"/>
    <property type="project" value="InterPro"/>
</dbReference>
<comment type="cofactor">
    <cofactor evidence="1">
        <name>Mg(2+)</name>
        <dbReference type="ChEBI" id="CHEBI:18420"/>
    </cofactor>
</comment>
<dbReference type="InterPro" id="IPR008949">
    <property type="entry name" value="Isoprenoid_synthase_dom_sf"/>
</dbReference>
<dbReference type="PANTHER" id="PTHR31225:SF221">
    <property type="entry name" value="(-)-GERMACRENE D SYNTHASE"/>
    <property type="match status" value="1"/>
</dbReference>
<dbReference type="AlphaFoldDB" id="A0A4D6LYF5"/>
<evidence type="ECO:0000256" key="2">
    <source>
        <dbReference type="ARBA" id="ARBA00022723"/>
    </source>
</evidence>
<keyword evidence="6" id="KW-1185">Reference proteome</keyword>
<dbReference type="InterPro" id="IPR050148">
    <property type="entry name" value="Terpene_synthase-like"/>
</dbReference>
<feature type="domain" description="Terpene synthase metal-binding" evidence="4">
    <location>
        <begin position="49"/>
        <end position="170"/>
    </location>
</feature>
<dbReference type="Pfam" id="PF03936">
    <property type="entry name" value="Terpene_synth_C"/>
    <property type="match status" value="1"/>
</dbReference>
<evidence type="ECO:0000313" key="6">
    <source>
        <dbReference type="Proteomes" id="UP000501690"/>
    </source>
</evidence>
<accession>A0A4D6LYF5</accession>
<protein>
    <submittedName>
        <fullName evidence="5">Casbene synthase</fullName>
    </submittedName>
</protein>
<dbReference type="PANTHER" id="PTHR31225">
    <property type="entry name" value="OS04G0344100 PROTEIN-RELATED"/>
    <property type="match status" value="1"/>
</dbReference>
<dbReference type="EMBL" id="CP039349">
    <property type="protein sequence ID" value="QCD94019.1"/>
    <property type="molecule type" value="Genomic_DNA"/>
</dbReference>
<dbReference type="InterPro" id="IPR005630">
    <property type="entry name" value="Terpene_synthase_metal-bd"/>
</dbReference>